<protein>
    <recommendedName>
        <fullName evidence="5">Cytochrome P450</fullName>
    </recommendedName>
</protein>
<accession>A0A068UWF1</accession>
<dbReference type="GO" id="GO:0016125">
    <property type="term" value="P:sterol metabolic process"/>
    <property type="evidence" value="ECO:0007669"/>
    <property type="project" value="TreeGrafter"/>
</dbReference>
<gene>
    <name evidence="3" type="ORF">GSCOC_T00036311001</name>
</gene>
<dbReference type="Gene3D" id="1.10.630.10">
    <property type="entry name" value="Cytochrome P450"/>
    <property type="match status" value="1"/>
</dbReference>
<proteinExistence type="predicted"/>
<keyword evidence="1" id="KW-0479">Metal-binding</keyword>
<sequence>MKKYSPDIFKTKILGEKTAPEALARFLGKMDSISHQLLVDHWEGKEEVEAYPLVKIITLTLSCKFILGTDNPERIARLVSDFDDVTLGMHSIMLNVPGTIFYKANKAAAAIRKELLLVIKEKEAALATGEPLHDILSHMIVITDPSGKHMPEAEIADKMMGLIVAGYSTVATAITFMMKYVGERPDIYDKIRAEHMEIAASKKEGELLEWEDMHKMKYSWNVICETMRLNPPFQGTFREVLTDFTYAGLHHSKGLEEYARLAVLAFLHNMVKKYKWEVLFPDERVIGDMIPTPERGLPLRLYQL</sequence>
<dbReference type="InterPro" id="IPR036396">
    <property type="entry name" value="Cyt_P450_sf"/>
</dbReference>
<dbReference type="PANTHER" id="PTHR24286">
    <property type="entry name" value="CYTOCHROME P450 26"/>
    <property type="match status" value="1"/>
</dbReference>
<dbReference type="OrthoDB" id="1372046at2759"/>
<dbReference type="InParanoid" id="A0A068UWF1"/>
<dbReference type="GO" id="GO:0020037">
    <property type="term" value="F:heme binding"/>
    <property type="evidence" value="ECO:0007669"/>
    <property type="project" value="InterPro"/>
</dbReference>
<dbReference type="SUPFAM" id="SSF48264">
    <property type="entry name" value="Cytochrome P450"/>
    <property type="match status" value="1"/>
</dbReference>
<dbReference type="InterPro" id="IPR001128">
    <property type="entry name" value="Cyt_P450"/>
</dbReference>
<evidence type="ECO:0000256" key="2">
    <source>
        <dbReference type="ARBA" id="ARBA00023004"/>
    </source>
</evidence>
<dbReference type="AlphaFoldDB" id="A0A068UWF1"/>
<evidence type="ECO:0000313" key="3">
    <source>
        <dbReference type="EMBL" id="CDP12622.1"/>
    </source>
</evidence>
<reference evidence="4" key="1">
    <citation type="journal article" date="2014" name="Science">
        <title>The coffee genome provides insight into the convergent evolution of caffeine biosynthesis.</title>
        <authorList>
            <person name="Denoeud F."/>
            <person name="Carretero-Paulet L."/>
            <person name="Dereeper A."/>
            <person name="Droc G."/>
            <person name="Guyot R."/>
            <person name="Pietrella M."/>
            <person name="Zheng C."/>
            <person name="Alberti A."/>
            <person name="Anthony F."/>
            <person name="Aprea G."/>
            <person name="Aury J.M."/>
            <person name="Bento P."/>
            <person name="Bernard M."/>
            <person name="Bocs S."/>
            <person name="Campa C."/>
            <person name="Cenci A."/>
            <person name="Combes M.C."/>
            <person name="Crouzillat D."/>
            <person name="Da Silva C."/>
            <person name="Daddiego L."/>
            <person name="De Bellis F."/>
            <person name="Dussert S."/>
            <person name="Garsmeur O."/>
            <person name="Gayraud T."/>
            <person name="Guignon V."/>
            <person name="Jahn K."/>
            <person name="Jamilloux V."/>
            <person name="Joet T."/>
            <person name="Labadie K."/>
            <person name="Lan T."/>
            <person name="Leclercq J."/>
            <person name="Lepelley M."/>
            <person name="Leroy T."/>
            <person name="Li L.T."/>
            <person name="Librado P."/>
            <person name="Lopez L."/>
            <person name="Munoz A."/>
            <person name="Noel B."/>
            <person name="Pallavicini A."/>
            <person name="Perrotta G."/>
            <person name="Poncet V."/>
            <person name="Pot D."/>
            <person name="Priyono X."/>
            <person name="Rigoreau M."/>
            <person name="Rouard M."/>
            <person name="Rozas J."/>
            <person name="Tranchant-Dubreuil C."/>
            <person name="VanBuren R."/>
            <person name="Zhang Q."/>
            <person name="Andrade A.C."/>
            <person name="Argout X."/>
            <person name="Bertrand B."/>
            <person name="de Kochko A."/>
            <person name="Graziosi G."/>
            <person name="Henry R.J."/>
            <person name="Jayarama X."/>
            <person name="Ming R."/>
            <person name="Nagai C."/>
            <person name="Rounsley S."/>
            <person name="Sankoff D."/>
            <person name="Giuliano G."/>
            <person name="Albert V.A."/>
            <person name="Wincker P."/>
            <person name="Lashermes P."/>
        </authorList>
    </citation>
    <scope>NUCLEOTIDE SEQUENCE [LARGE SCALE GENOMIC DNA]</scope>
    <source>
        <strain evidence="4">cv. DH200-94</strain>
    </source>
</reference>
<dbReference type="GO" id="GO:0016705">
    <property type="term" value="F:oxidoreductase activity, acting on paired donors, with incorporation or reduction of molecular oxygen"/>
    <property type="evidence" value="ECO:0007669"/>
    <property type="project" value="InterPro"/>
</dbReference>
<evidence type="ECO:0008006" key="5">
    <source>
        <dbReference type="Google" id="ProtNLM"/>
    </source>
</evidence>
<dbReference type="STRING" id="49390.A0A068UWF1"/>
<evidence type="ECO:0000313" key="4">
    <source>
        <dbReference type="Proteomes" id="UP000295252"/>
    </source>
</evidence>
<dbReference type="EMBL" id="HG739152">
    <property type="protein sequence ID" value="CDP12622.1"/>
    <property type="molecule type" value="Genomic_DNA"/>
</dbReference>
<name>A0A068UWF1_COFCA</name>
<keyword evidence="4" id="KW-1185">Reference proteome</keyword>
<dbReference type="OMA" id="MDSISHQ"/>
<dbReference type="PhylomeDB" id="A0A068UWF1"/>
<dbReference type="Gramene" id="CDP12622">
    <property type="protein sequence ID" value="CDP12622"/>
    <property type="gene ID" value="GSCOC_T00036311001"/>
</dbReference>
<evidence type="ECO:0000256" key="1">
    <source>
        <dbReference type="ARBA" id="ARBA00022723"/>
    </source>
</evidence>
<dbReference type="GO" id="GO:0004497">
    <property type="term" value="F:monooxygenase activity"/>
    <property type="evidence" value="ECO:0007669"/>
    <property type="project" value="InterPro"/>
</dbReference>
<dbReference type="Pfam" id="PF00067">
    <property type="entry name" value="p450"/>
    <property type="match status" value="1"/>
</dbReference>
<dbReference type="GO" id="GO:0005506">
    <property type="term" value="F:iron ion binding"/>
    <property type="evidence" value="ECO:0007669"/>
    <property type="project" value="InterPro"/>
</dbReference>
<organism evidence="3 4">
    <name type="scientific">Coffea canephora</name>
    <name type="common">Robusta coffee</name>
    <dbReference type="NCBI Taxonomy" id="49390"/>
    <lineage>
        <taxon>Eukaryota</taxon>
        <taxon>Viridiplantae</taxon>
        <taxon>Streptophyta</taxon>
        <taxon>Embryophyta</taxon>
        <taxon>Tracheophyta</taxon>
        <taxon>Spermatophyta</taxon>
        <taxon>Magnoliopsida</taxon>
        <taxon>eudicotyledons</taxon>
        <taxon>Gunneridae</taxon>
        <taxon>Pentapetalae</taxon>
        <taxon>asterids</taxon>
        <taxon>lamiids</taxon>
        <taxon>Gentianales</taxon>
        <taxon>Rubiaceae</taxon>
        <taxon>Ixoroideae</taxon>
        <taxon>Gardenieae complex</taxon>
        <taxon>Bertiereae - Coffeeae clade</taxon>
        <taxon>Coffeeae</taxon>
        <taxon>Coffea</taxon>
    </lineage>
</organism>
<dbReference type="Proteomes" id="UP000295252">
    <property type="component" value="Chromosome XI"/>
</dbReference>
<dbReference type="PANTHER" id="PTHR24286:SF88">
    <property type="entry name" value="BETA-AMYRIN 28-OXIDASE-LIKE"/>
    <property type="match status" value="1"/>
</dbReference>
<keyword evidence="2" id="KW-0408">Iron</keyword>